<proteinExistence type="predicted"/>
<dbReference type="AlphaFoldDB" id="A0A382DKL7"/>
<sequence length="110" mass="12471">MVEQVKKYFNENGDVGVLVSGGYGAGWSTWDNSENTEQILFEPTVIQMILDDADPKDVEAYCESKYEHGYFGGVDGLHIVWLKPGTEFYIDEYDGAEGLIQKERHNWNTA</sequence>
<protein>
    <submittedName>
        <fullName evidence="1">Uncharacterized protein</fullName>
    </submittedName>
</protein>
<name>A0A382DKL7_9ZZZZ</name>
<accession>A0A382DKL7</accession>
<evidence type="ECO:0000313" key="1">
    <source>
        <dbReference type="EMBL" id="SVB38251.1"/>
    </source>
</evidence>
<organism evidence="1">
    <name type="scientific">marine metagenome</name>
    <dbReference type="NCBI Taxonomy" id="408172"/>
    <lineage>
        <taxon>unclassified sequences</taxon>
        <taxon>metagenomes</taxon>
        <taxon>ecological metagenomes</taxon>
    </lineage>
</organism>
<gene>
    <name evidence="1" type="ORF">METZ01_LOCUS191105</name>
</gene>
<dbReference type="EMBL" id="UINC01039571">
    <property type="protein sequence ID" value="SVB38251.1"/>
    <property type="molecule type" value="Genomic_DNA"/>
</dbReference>
<reference evidence="1" key="1">
    <citation type="submission" date="2018-05" db="EMBL/GenBank/DDBJ databases">
        <authorList>
            <person name="Lanie J.A."/>
            <person name="Ng W.-L."/>
            <person name="Kazmierczak K.M."/>
            <person name="Andrzejewski T.M."/>
            <person name="Davidsen T.M."/>
            <person name="Wayne K.J."/>
            <person name="Tettelin H."/>
            <person name="Glass J.I."/>
            <person name="Rusch D."/>
            <person name="Podicherti R."/>
            <person name="Tsui H.-C.T."/>
            <person name="Winkler M.E."/>
        </authorList>
    </citation>
    <scope>NUCLEOTIDE SEQUENCE</scope>
</reference>